<name>A0ABU0JAA6_9HYPH</name>
<keyword evidence="10" id="KW-1185">Reference proteome</keyword>
<dbReference type="Gene3D" id="1.20.58.340">
    <property type="entry name" value="Magnesium transport protein CorA, transmembrane region"/>
    <property type="match status" value="2"/>
</dbReference>
<comment type="similarity">
    <text evidence="2">Belongs to the CorA metal ion transporter (MIT) (TC 1.A.35) family.</text>
</comment>
<comment type="caution">
    <text evidence="9">The sequence shown here is derived from an EMBL/GenBank/DDBJ whole genome shotgun (WGS) entry which is preliminary data.</text>
</comment>
<dbReference type="Pfam" id="PF01544">
    <property type="entry name" value="CorA"/>
    <property type="match status" value="1"/>
</dbReference>
<keyword evidence="5 8" id="KW-0812">Transmembrane</keyword>
<dbReference type="SUPFAM" id="SSF143865">
    <property type="entry name" value="CorA soluble domain-like"/>
    <property type="match status" value="1"/>
</dbReference>
<evidence type="ECO:0000256" key="1">
    <source>
        <dbReference type="ARBA" id="ARBA00004651"/>
    </source>
</evidence>
<keyword evidence="7 8" id="KW-0472">Membrane</keyword>
<evidence type="ECO:0000313" key="9">
    <source>
        <dbReference type="EMBL" id="MDQ0470117.1"/>
    </source>
</evidence>
<evidence type="ECO:0000256" key="5">
    <source>
        <dbReference type="ARBA" id="ARBA00022692"/>
    </source>
</evidence>
<gene>
    <name evidence="9" type="ORF">QO011_003133</name>
</gene>
<reference evidence="9 10" key="1">
    <citation type="submission" date="2023-07" db="EMBL/GenBank/DDBJ databases">
        <title>Genomic Encyclopedia of Type Strains, Phase IV (KMG-IV): sequencing the most valuable type-strain genomes for metagenomic binning, comparative biology and taxonomic classification.</title>
        <authorList>
            <person name="Goeker M."/>
        </authorList>
    </citation>
    <scope>NUCLEOTIDE SEQUENCE [LARGE SCALE GENOMIC DNA]</scope>
    <source>
        <strain evidence="9 10">DSM 19619</strain>
    </source>
</reference>
<dbReference type="EMBL" id="JAUSVX010000005">
    <property type="protein sequence ID" value="MDQ0470117.1"/>
    <property type="molecule type" value="Genomic_DNA"/>
</dbReference>
<dbReference type="SUPFAM" id="SSF144083">
    <property type="entry name" value="Magnesium transport protein CorA, transmembrane region"/>
    <property type="match status" value="1"/>
</dbReference>
<evidence type="ECO:0000256" key="4">
    <source>
        <dbReference type="ARBA" id="ARBA00022475"/>
    </source>
</evidence>
<dbReference type="PANTHER" id="PTHR46494:SF1">
    <property type="entry name" value="CORA FAMILY METAL ION TRANSPORTER (EUROFUNG)"/>
    <property type="match status" value="1"/>
</dbReference>
<comment type="subcellular location">
    <subcellularLocation>
        <location evidence="1">Cell membrane</location>
        <topology evidence="1">Multi-pass membrane protein</topology>
    </subcellularLocation>
</comment>
<keyword evidence="4" id="KW-1003">Cell membrane</keyword>
<evidence type="ECO:0000256" key="3">
    <source>
        <dbReference type="ARBA" id="ARBA00022448"/>
    </source>
</evidence>
<organism evidence="9 10">
    <name type="scientific">Labrys wisconsinensis</name>
    <dbReference type="NCBI Taxonomy" id="425677"/>
    <lineage>
        <taxon>Bacteria</taxon>
        <taxon>Pseudomonadati</taxon>
        <taxon>Pseudomonadota</taxon>
        <taxon>Alphaproteobacteria</taxon>
        <taxon>Hyphomicrobiales</taxon>
        <taxon>Xanthobacteraceae</taxon>
        <taxon>Labrys</taxon>
    </lineage>
</organism>
<evidence type="ECO:0000256" key="2">
    <source>
        <dbReference type="ARBA" id="ARBA00009765"/>
    </source>
</evidence>
<evidence type="ECO:0000313" key="10">
    <source>
        <dbReference type="Proteomes" id="UP001242480"/>
    </source>
</evidence>
<dbReference type="InterPro" id="IPR045861">
    <property type="entry name" value="CorA_cytoplasmic_dom"/>
</dbReference>
<accession>A0ABU0JAA6</accession>
<keyword evidence="3" id="KW-0813">Transport</keyword>
<sequence>MSVIAAYVYAGGTRVRSVSLDRIDALKTGPGEFVWIGLLEPSEAELNILAERFQLHPLAVGDALNARQMPKVDVYGDQLFVVARTGQLEDDEILYGETDIFVGPQHIITVRHGSGRAHTDLRTHLEASPGQLRHGVDYVLHALLDFIVDGYVPIVEAIEEDVLNMEKHALDAFLSRQEVTRIFNLRRELMRFRRLLAPMEEVASRLEHHDLPCIDTEVRLYFRDVRGHVRNVGAMVEGLREVLSSVFEASTLLEQQRQGAITRRLAAWAAILAVPTAIAGIYGMNFVNMPELHWRYGYFTVVGGICVICMVLFARFKKARWL</sequence>
<feature type="transmembrane region" description="Helical" evidence="8">
    <location>
        <begin position="265"/>
        <end position="284"/>
    </location>
</feature>
<dbReference type="CDD" id="cd12830">
    <property type="entry name" value="MtCorA-like"/>
    <property type="match status" value="1"/>
</dbReference>
<dbReference type="InterPro" id="IPR045863">
    <property type="entry name" value="CorA_TM1_TM2"/>
</dbReference>
<feature type="transmembrane region" description="Helical" evidence="8">
    <location>
        <begin position="296"/>
        <end position="316"/>
    </location>
</feature>
<dbReference type="Proteomes" id="UP001242480">
    <property type="component" value="Unassembled WGS sequence"/>
</dbReference>
<dbReference type="Gene3D" id="3.30.460.20">
    <property type="entry name" value="CorA soluble domain-like"/>
    <property type="match status" value="1"/>
</dbReference>
<evidence type="ECO:0000256" key="6">
    <source>
        <dbReference type="ARBA" id="ARBA00022989"/>
    </source>
</evidence>
<evidence type="ECO:0000256" key="7">
    <source>
        <dbReference type="ARBA" id="ARBA00023136"/>
    </source>
</evidence>
<protein>
    <submittedName>
        <fullName evidence="9">Magnesium transporter</fullName>
    </submittedName>
</protein>
<evidence type="ECO:0000256" key="8">
    <source>
        <dbReference type="SAM" id="Phobius"/>
    </source>
</evidence>
<proteinExistence type="inferred from homology"/>
<dbReference type="PANTHER" id="PTHR46494">
    <property type="entry name" value="CORA FAMILY METAL ION TRANSPORTER (EUROFUNG)"/>
    <property type="match status" value="1"/>
</dbReference>
<dbReference type="InterPro" id="IPR002523">
    <property type="entry name" value="MgTranspt_CorA/ZnTranspt_ZntB"/>
</dbReference>
<dbReference type="RefSeq" id="WP_307273645.1">
    <property type="nucleotide sequence ID" value="NZ_JAUSVX010000005.1"/>
</dbReference>
<keyword evidence="6 8" id="KW-1133">Transmembrane helix</keyword>